<accession>A0A1G8WRE6</accession>
<keyword evidence="1" id="KW-0812">Transmembrane</keyword>
<keyword evidence="3" id="KW-1185">Reference proteome</keyword>
<reference evidence="2 3" key="1">
    <citation type="submission" date="2016-10" db="EMBL/GenBank/DDBJ databases">
        <authorList>
            <person name="de Groot N.N."/>
        </authorList>
    </citation>
    <scope>NUCLEOTIDE SEQUENCE [LARGE SCALE GENOMIC DNA]</scope>
    <source>
        <strain evidence="2 3">DSM 25186</strain>
    </source>
</reference>
<sequence length="111" mass="12825">MNPREIKPILIGIALGAIFFMAPFLLLRGLLFLLIIFGLVRFFARRRGGYGSWRYNRAYGCGQRTDHDGIHPTFADAIRHMSDAEYRDFRQSLTRREASQRGSWHPIAVDL</sequence>
<dbReference type="Proteomes" id="UP000198510">
    <property type="component" value="Unassembled WGS sequence"/>
</dbReference>
<name>A0A1G8WRE6_9BACT</name>
<protein>
    <submittedName>
        <fullName evidence="2">Uncharacterized protein</fullName>
    </submittedName>
</protein>
<organism evidence="2 3">
    <name type="scientific">Catalinimonas alkaloidigena</name>
    <dbReference type="NCBI Taxonomy" id="1075417"/>
    <lineage>
        <taxon>Bacteria</taxon>
        <taxon>Pseudomonadati</taxon>
        <taxon>Bacteroidota</taxon>
        <taxon>Cytophagia</taxon>
        <taxon>Cytophagales</taxon>
        <taxon>Catalimonadaceae</taxon>
        <taxon>Catalinimonas</taxon>
    </lineage>
</organism>
<gene>
    <name evidence="2" type="ORF">SAMN05421823_101160</name>
</gene>
<evidence type="ECO:0000256" key="1">
    <source>
        <dbReference type="SAM" id="Phobius"/>
    </source>
</evidence>
<proteinExistence type="predicted"/>
<dbReference type="STRING" id="1075417.SAMN05421823_101160"/>
<dbReference type="RefSeq" id="WP_089677944.1">
    <property type="nucleotide sequence ID" value="NZ_FNFO01000001.1"/>
</dbReference>
<keyword evidence="1" id="KW-0472">Membrane</keyword>
<feature type="transmembrane region" description="Helical" evidence="1">
    <location>
        <begin position="12"/>
        <end position="44"/>
    </location>
</feature>
<dbReference type="EMBL" id="FNFO01000001">
    <property type="protein sequence ID" value="SDJ80703.1"/>
    <property type="molecule type" value="Genomic_DNA"/>
</dbReference>
<keyword evidence="1" id="KW-1133">Transmembrane helix</keyword>
<dbReference type="AlphaFoldDB" id="A0A1G8WRE6"/>
<evidence type="ECO:0000313" key="3">
    <source>
        <dbReference type="Proteomes" id="UP000198510"/>
    </source>
</evidence>
<evidence type="ECO:0000313" key="2">
    <source>
        <dbReference type="EMBL" id="SDJ80703.1"/>
    </source>
</evidence>